<dbReference type="Pfam" id="PF03724">
    <property type="entry name" value="META"/>
    <property type="match status" value="1"/>
</dbReference>
<evidence type="ECO:0000256" key="4">
    <source>
        <dbReference type="ARBA" id="ARBA00023288"/>
    </source>
</evidence>
<proteinExistence type="predicted"/>
<keyword evidence="1" id="KW-0732">Signal</keyword>
<dbReference type="EMBL" id="FOYD01000010">
    <property type="protein sequence ID" value="SFQ86805.1"/>
    <property type="molecule type" value="Genomic_DNA"/>
</dbReference>
<dbReference type="STRING" id="1002526.SAMN05216578_11026"/>
<evidence type="ECO:0000259" key="5">
    <source>
        <dbReference type="Pfam" id="PF03724"/>
    </source>
</evidence>
<dbReference type="InterPro" id="IPR036328">
    <property type="entry name" value="MliC_sf"/>
</dbReference>
<dbReference type="InterPro" id="IPR005184">
    <property type="entry name" value="DUF306_Meta_HslJ"/>
</dbReference>
<dbReference type="PANTHER" id="PTHR35535">
    <property type="entry name" value="HEAT SHOCK PROTEIN HSLJ"/>
    <property type="match status" value="1"/>
</dbReference>
<dbReference type="RefSeq" id="WP_090540150.1">
    <property type="nucleotide sequence ID" value="NZ_FOYD01000010.1"/>
</dbReference>
<evidence type="ECO:0000256" key="3">
    <source>
        <dbReference type="ARBA" id="ARBA00023139"/>
    </source>
</evidence>
<dbReference type="Proteomes" id="UP000242815">
    <property type="component" value="Unassembled WGS sequence"/>
</dbReference>
<name>A0A1I6C155_9GAMM</name>
<keyword evidence="4" id="KW-0449">Lipoprotein</keyword>
<protein>
    <submittedName>
        <fullName evidence="7">Heat shock protein HslJ</fullName>
    </submittedName>
</protein>
<dbReference type="InterPro" id="IPR038670">
    <property type="entry name" value="HslJ-like_sf"/>
</dbReference>
<dbReference type="OrthoDB" id="5348860at2"/>
<dbReference type="Gene3D" id="2.40.128.270">
    <property type="match status" value="1"/>
</dbReference>
<keyword evidence="7" id="KW-0346">Stress response</keyword>
<dbReference type="SUPFAM" id="SSF141488">
    <property type="entry name" value="YdhA-like"/>
    <property type="match status" value="1"/>
</dbReference>
<reference evidence="7 8" key="1">
    <citation type="submission" date="2016-10" db="EMBL/GenBank/DDBJ databases">
        <authorList>
            <person name="de Groot N.N."/>
        </authorList>
    </citation>
    <scope>NUCLEOTIDE SEQUENCE [LARGE SCALE GENOMIC DNA]</scope>
    <source>
        <strain evidence="7 8">JCM 18415</strain>
    </source>
</reference>
<dbReference type="Gene3D" id="2.40.128.200">
    <property type="match status" value="1"/>
</dbReference>
<feature type="domain" description="DUF306" evidence="5">
    <location>
        <begin position="216"/>
        <end position="316"/>
    </location>
</feature>
<dbReference type="AlphaFoldDB" id="A0A1I6C155"/>
<evidence type="ECO:0000256" key="1">
    <source>
        <dbReference type="ARBA" id="ARBA00022729"/>
    </source>
</evidence>
<evidence type="ECO:0000313" key="8">
    <source>
        <dbReference type="Proteomes" id="UP000242815"/>
    </source>
</evidence>
<evidence type="ECO:0000313" key="7">
    <source>
        <dbReference type="EMBL" id="SFQ86805.1"/>
    </source>
</evidence>
<keyword evidence="3" id="KW-0564">Palmitate</keyword>
<evidence type="ECO:0000259" key="6">
    <source>
        <dbReference type="Pfam" id="PF09864"/>
    </source>
</evidence>
<sequence length="323" mass="35295">MKTITGLTGTVLCVLLAGCGAAEDERRDADTPFSTELRCGQLPIRVQGKGESLQLEIGGEQRQLQQAVSASGARYVQRQDGEGAAEGEEQEQTSLWFKGDQASLLLDGVEYPLCVPPGSLIEPFRASGNEPFWSLRAEQGQLELNRLNQGELPVQTWQAGDDEGEYLTRDEPPIRLQLRDEICRDDMSGMPYPQRVRVEVGGEQLLGCGGDPARLLQGGEWVVEDILGGGIIDRSRVTLRFWQDGKLTGRASCNNLMGQYQLSGEGLAIGQAATTRMACSPALMEQEQRVLNSLAQVQRFDIDDTGALLLYTSEGALKARLEH</sequence>
<dbReference type="PANTHER" id="PTHR35535:SF1">
    <property type="entry name" value="HEAT SHOCK PROTEIN HSLJ"/>
    <property type="match status" value="1"/>
</dbReference>
<evidence type="ECO:0000256" key="2">
    <source>
        <dbReference type="ARBA" id="ARBA00023136"/>
    </source>
</evidence>
<accession>A0A1I6C155</accession>
<dbReference type="PROSITE" id="PS51257">
    <property type="entry name" value="PROKAR_LIPOPROTEIN"/>
    <property type="match status" value="1"/>
</dbReference>
<organism evidence="7 8">
    <name type="scientific">Halopseudomonas formosensis</name>
    <dbReference type="NCBI Taxonomy" id="1002526"/>
    <lineage>
        <taxon>Bacteria</taxon>
        <taxon>Pseudomonadati</taxon>
        <taxon>Pseudomonadota</taxon>
        <taxon>Gammaproteobacteria</taxon>
        <taxon>Pseudomonadales</taxon>
        <taxon>Pseudomonadaceae</taxon>
        <taxon>Halopseudomonas</taxon>
    </lineage>
</organism>
<gene>
    <name evidence="7" type="ORF">SAMN05216578_11026</name>
</gene>
<dbReference type="InterPro" id="IPR053147">
    <property type="entry name" value="Hsp_HslJ-like"/>
</dbReference>
<dbReference type="Pfam" id="PF09864">
    <property type="entry name" value="MliC"/>
    <property type="match status" value="1"/>
</dbReference>
<dbReference type="InterPro" id="IPR018660">
    <property type="entry name" value="MliC"/>
</dbReference>
<keyword evidence="2" id="KW-0472">Membrane</keyword>
<feature type="domain" description="C-type lysozyme inhibitor" evidence="6">
    <location>
        <begin position="46"/>
        <end position="107"/>
    </location>
</feature>